<protein>
    <recommendedName>
        <fullName evidence="3">Transcriptional regulator</fullName>
    </recommendedName>
</protein>
<dbReference type="Proteomes" id="UP000789423">
    <property type="component" value="Unassembled WGS sequence"/>
</dbReference>
<evidence type="ECO:0008006" key="3">
    <source>
        <dbReference type="Google" id="ProtNLM"/>
    </source>
</evidence>
<evidence type="ECO:0000313" key="1">
    <source>
        <dbReference type="EMBL" id="CAG9612329.1"/>
    </source>
</evidence>
<proteinExistence type="predicted"/>
<sequence length="428" mass="48490">MMIKIAVIGTQESIQNLVAVAHQVEDIEIEPYVYSHPKESSEIIRHLKPCDVIFFSGVIPYYISKEMREQLRIPSIYLQQSEMVLASSLLFILHHKNIQPERVSIDLVNSSFVTNVFTDIGITGVPHVMDYQDMLPNMFEIKAIVDFHYSRYQSGLVDLALTSVHAVYDKLIELGVPSQRMLDPTKALIQGLKDAKAKAQLAKSYSATVAACVIAFPASHYMSTEHLDTFAREIHGSFRQVDDTSYILYTTRGDIEALIKRSSLQNFLSNSKDPIVLGFGYGRTVKEAEQNAKIAQSFATNNQMESCCYILTDEKELFGPFPKEKKVQSLKNDDQELLKIAKETKLSPANLSKIIQFSQSRSSLQFTAADLSEYLQVTRRTTERILKKLVDQGYANICGEEMPYQQGRPRALYELKLPIYSFHTTSLM</sequence>
<accession>A0ABN7ZTP7</accession>
<dbReference type="RefSeq" id="WP_230574520.1">
    <property type="nucleotide sequence ID" value="NZ_CAKJTI010000005.1"/>
</dbReference>
<organism evidence="1 2">
    <name type="scientific">Bacillus rhizoplanae</name>
    <dbReference type="NCBI Taxonomy" id="2880966"/>
    <lineage>
        <taxon>Bacteria</taxon>
        <taxon>Bacillati</taxon>
        <taxon>Bacillota</taxon>
        <taxon>Bacilli</taxon>
        <taxon>Bacillales</taxon>
        <taxon>Bacillaceae</taxon>
        <taxon>Bacillus</taxon>
    </lineage>
</organism>
<name>A0ABN7ZTP7_9BACI</name>
<comment type="caution">
    <text evidence="1">The sequence shown here is derived from an EMBL/GenBank/DDBJ whole genome shotgun (WGS) entry which is preliminary data.</text>
</comment>
<keyword evidence="2" id="KW-1185">Reference proteome</keyword>
<gene>
    <name evidence="1" type="ORF">BACCIP111899_01502</name>
</gene>
<reference evidence="1 2" key="1">
    <citation type="submission" date="2021-10" db="EMBL/GenBank/DDBJ databases">
        <authorList>
            <person name="Criscuolo A."/>
        </authorList>
    </citation>
    <scope>NUCLEOTIDE SEQUENCE [LARGE SCALE GENOMIC DNA]</scope>
    <source>
        <strain evidence="2">CIP 111899</strain>
    </source>
</reference>
<evidence type="ECO:0000313" key="2">
    <source>
        <dbReference type="Proteomes" id="UP000789423"/>
    </source>
</evidence>
<dbReference type="EMBL" id="CAKJTI010000005">
    <property type="protein sequence ID" value="CAG9612329.1"/>
    <property type="molecule type" value="Genomic_DNA"/>
</dbReference>